<dbReference type="Proteomes" id="UP000190322">
    <property type="component" value="Unassembled WGS sequence"/>
</dbReference>
<sequence length="619" mass="66386">MSLLQISEPNQSKNPHQHRYALGIDLGTTHSLVAVVRSGRANALPFGDSPLLPSVVYYGNKSSVPVVGNAALAYADDLKNTIISAKRFMGRAKSDIKFSHPYTLAGNDKTMPAFVTAQGEKSPVETSAHILKHLKNHAAAALPPDSIQGAVITVPAYFDDAQRTATKDAATAAGLTVLRLLNEPTAAAIAYGIDKNTAQGNYLVYDLGGGTFDVSLLRLSDGVFEVLATGGNSALGGDDIDRLIANWLIKTANLNPADIDHSEKSRLAKLAKTYKQALSEQDSVLIELNIANTPVSVSLDNATLSQIIEPVIRRTLQSCEQVMLDAKVDKSALNDIILVGGSTRMPVIRDAVEAHFGRVPLCSINPDEVVAIGASIAADQLINQSKDALLLLDVTPLSLGIETMGGLVEVIIPRNTPIPVTRRQVFTTHQDGQTGMIIQVVQGERDTVADCRGLARFELHGIPPMKAGLARVEVTYAIDANGQLTVSARETTTDIVSQIQVSPSYGLSEEQQEQLLQAGFIHAAEDKAARMLIETKVEAERELLALQSALAEFADLLSDEDQANLRHHMQATTDALTTDDKAVIDQAIKALKVHSDHFASVIMDKNVKDALAGTRTSDW</sequence>
<dbReference type="GO" id="GO:0016226">
    <property type="term" value="P:iron-sulfur cluster assembly"/>
    <property type="evidence" value="ECO:0007669"/>
    <property type="project" value="InterPro"/>
</dbReference>
<keyword evidence="4 5" id="KW-0143">Chaperone</keyword>
<dbReference type="EMBL" id="MUXT01000001">
    <property type="protein sequence ID" value="OOR85291.1"/>
    <property type="molecule type" value="Genomic_DNA"/>
</dbReference>
<dbReference type="AlphaFoldDB" id="A0A1S9ZQJ2"/>
<dbReference type="PANTHER" id="PTHR19375">
    <property type="entry name" value="HEAT SHOCK PROTEIN 70KDA"/>
    <property type="match status" value="1"/>
</dbReference>
<reference evidence="7 8" key="1">
    <citation type="submission" date="2017-02" db="EMBL/GenBank/DDBJ databases">
        <title>Draft genome sequence of Moraxella canis CCUG 8415A type strain.</title>
        <authorList>
            <person name="Engstrom-Jakobsson H."/>
            <person name="Salva-Serra F."/>
            <person name="Thorell K."/>
            <person name="Gonzales-Siles L."/>
            <person name="Karlsson R."/>
            <person name="Boulund F."/>
            <person name="Engstrand L."/>
            <person name="Moore E."/>
        </authorList>
    </citation>
    <scope>NUCLEOTIDE SEQUENCE [LARGE SCALE GENOMIC DNA]</scope>
    <source>
        <strain evidence="7 8">CCUG 8415A</strain>
    </source>
</reference>
<evidence type="ECO:0000256" key="6">
    <source>
        <dbReference type="RuleBase" id="RU003322"/>
    </source>
</evidence>
<dbReference type="PROSITE" id="PS01036">
    <property type="entry name" value="HSP70_3"/>
    <property type="match status" value="1"/>
</dbReference>
<dbReference type="PROSITE" id="PS00297">
    <property type="entry name" value="HSP70_1"/>
    <property type="match status" value="1"/>
</dbReference>
<dbReference type="SUPFAM" id="SSF100920">
    <property type="entry name" value="Heat shock protein 70kD (HSP70), peptide-binding domain"/>
    <property type="match status" value="1"/>
</dbReference>
<keyword evidence="2 5" id="KW-0547">Nucleotide-binding</keyword>
<comment type="caution">
    <text evidence="7">The sequence shown here is derived from an EMBL/GenBank/DDBJ whole genome shotgun (WGS) entry which is preliminary data.</text>
</comment>
<dbReference type="InterPro" id="IPR018181">
    <property type="entry name" value="Heat_shock_70_CS"/>
</dbReference>
<dbReference type="GO" id="GO:0051082">
    <property type="term" value="F:unfolded protein binding"/>
    <property type="evidence" value="ECO:0007669"/>
    <property type="project" value="InterPro"/>
</dbReference>
<organism evidence="7 8">
    <name type="scientific">Moraxella canis</name>
    <dbReference type="NCBI Taxonomy" id="90239"/>
    <lineage>
        <taxon>Bacteria</taxon>
        <taxon>Pseudomonadati</taxon>
        <taxon>Pseudomonadota</taxon>
        <taxon>Gammaproteobacteria</taxon>
        <taxon>Moraxellales</taxon>
        <taxon>Moraxellaceae</taxon>
        <taxon>Moraxella</taxon>
    </lineage>
</organism>
<keyword evidence="3 5" id="KW-0067">ATP-binding</keyword>
<protein>
    <recommendedName>
        <fullName evidence="5">Chaperone protein HscA homolog</fullName>
    </recommendedName>
</protein>
<dbReference type="Gene3D" id="2.60.34.10">
    <property type="entry name" value="Substrate Binding Domain Of DNAk, Chain A, domain 1"/>
    <property type="match status" value="1"/>
</dbReference>
<evidence type="ECO:0000256" key="5">
    <source>
        <dbReference type="HAMAP-Rule" id="MF_00679"/>
    </source>
</evidence>
<accession>A0A1S9ZQJ2</accession>
<dbReference type="Pfam" id="PF00012">
    <property type="entry name" value="HSP70"/>
    <property type="match status" value="1"/>
</dbReference>
<dbReference type="InterPro" id="IPR029047">
    <property type="entry name" value="HSP70_peptide-bd_sf"/>
</dbReference>
<evidence type="ECO:0000256" key="4">
    <source>
        <dbReference type="ARBA" id="ARBA00023186"/>
    </source>
</evidence>
<evidence type="ECO:0000313" key="8">
    <source>
        <dbReference type="Proteomes" id="UP000190322"/>
    </source>
</evidence>
<dbReference type="InterPro" id="IPR013126">
    <property type="entry name" value="Hsp_70_fam"/>
</dbReference>
<dbReference type="GO" id="GO:0005524">
    <property type="term" value="F:ATP binding"/>
    <property type="evidence" value="ECO:0007669"/>
    <property type="project" value="UniProtKB-KW"/>
</dbReference>
<dbReference type="PROSITE" id="PS00329">
    <property type="entry name" value="HSP70_2"/>
    <property type="match status" value="1"/>
</dbReference>
<dbReference type="GO" id="GO:0016887">
    <property type="term" value="F:ATP hydrolysis activity"/>
    <property type="evidence" value="ECO:0007669"/>
    <property type="project" value="UniProtKB-UniRule"/>
</dbReference>
<comment type="function">
    <text evidence="5">Chaperone involved in the maturation of iron-sulfur cluster-containing proteins. Has a low intrinsic ATPase activity which is markedly stimulated by HscB.</text>
</comment>
<gene>
    <name evidence="5" type="primary">hscA</name>
    <name evidence="7" type="ORF">B0180_00375</name>
</gene>
<dbReference type="Gene3D" id="3.30.420.40">
    <property type="match status" value="2"/>
</dbReference>
<evidence type="ECO:0000256" key="2">
    <source>
        <dbReference type="ARBA" id="ARBA00022741"/>
    </source>
</evidence>
<dbReference type="PRINTS" id="PR00301">
    <property type="entry name" value="HEATSHOCK70"/>
</dbReference>
<dbReference type="GO" id="GO:0140662">
    <property type="term" value="F:ATP-dependent protein folding chaperone"/>
    <property type="evidence" value="ECO:0007669"/>
    <property type="project" value="InterPro"/>
</dbReference>
<dbReference type="NCBIfam" id="NF003520">
    <property type="entry name" value="PRK05183.1"/>
    <property type="match status" value="1"/>
</dbReference>
<dbReference type="HAMAP" id="MF_00679">
    <property type="entry name" value="HscA"/>
    <property type="match status" value="1"/>
</dbReference>
<dbReference type="InterPro" id="IPR010236">
    <property type="entry name" value="ISC_FeS_clus_asmbl_HscA"/>
</dbReference>
<dbReference type="InterPro" id="IPR043129">
    <property type="entry name" value="ATPase_NBD"/>
</dbReference>
<dbReference type="SUPFAM" id="SSF100934">
    <property type="entry name" value="Heat shock protein 70kD (HSP70), C-terminal subdomain"/>
    <property type="match status" value="1"/>
</dbReference>
<dbReference type="NCBIfam" id="TIGR01991">
    <property type="entry name" value="HscA"/>
    <property type="match status" value="1"/>
</dbReference>
<dbReference type="SUPFAM" id="SSF53067">
    <property type="entry name" value="Actin-like ATPase domain"/>
    <property type="match status" value="2"/>
</dbReference>
<dbReference type="InterPro" id="IPR029048">
    <property type="entry name" value="HSP70_C_sf"/>
</dbReference>
<dbReference type="Gene3D" id="3.90.640.10">
    <property type="entry name" value="Actin, Chain A, domain 4"/>
    <property type="match status" value="1"/>
</dbReference>
<evidence type="ECO:0000313" key="7">
    <source>
        <dbReference type="EMBL" id="OOR85291.1"/>
    </source>
</evidence>
<evidence type="ECO:0000256" key="3">
    <source>
        <dbReference type="ARBA" id="ARBA00022840"/>
    </source>
</evidence>
<evidence type="ECO:0000256" key="1">
    <source>
        <dbReference type="ARBA" id="ARBA00007381"/>
    </source>
</evidence>
<comment type="similarity">
    <text evidence="1 5 6">Belongs to the heat shock protein 70 family.</text>
</comment>
<name>A0A1S9ZQJ2_9GAMM</name>
<dbReference type="Gene3D" id="1.20.1270.10">
    <property type="match status" value="1"/>
</dbReference>
<proteinExistence type="inferred from homology"/>
<dbReference type="RefSeq" id="WP_078255159.1">
    <property type="nucleotide sequence ID" value="NZ_MUXT01000001.1"/>
</dbReference>